<dbReference type="KEGG" id="epa:114575856"/>
<dbReference type="PANTHER" id="PTHR33845">
    <property type="entry name" value="C2H2-TYPE DOMAIN-CONTAINING PROTEIN"/>
    <property type="match status" value="1"/>
</dbReference>
<keyword evidence="1" id="KW-0863">Zinc-finger</keyword>
<feature type="region of interest" description="Disordered" evidence="2">
    <location>
        <begin position="770"/>
        <end position="792"/>
    </location>
</feature>
<name>A0A913YQ60_EXADI</name>
<evidence type="ECO:0000256" key="1">
    <source>
        <dbReference type="PROSITE-ProRule" id="PRU00042"/>
    </source>
</evidence>
<feature type="domain" description="C2H2-type" evidence="3">
    <location>
        <begin position="795"/>
        <end position="821"/>
    </location>
</feature>
<evidence type="ECO:0000313" key="5">
    <source>
        <dbReference type="Proteomes" id="UP000887567"/>
    </source>
</evidence>
<accession>A0A913YQ60</accession>
<keyword evidence="5" id="KW-1185">Reference proteome</keyword>
<sequence>MEACCSFKSIVGSGCGFDTKDRKQRTEIVALHSCCKDISKHLATLSFSGPENEIELILSRAGLYDTSEEKVRSMTICPRHRATLGIGWTRGGGTRCRVPQQISGHGKSKGSWPKGDRGIGNQESYIILQNTGLLVPPGSGICKTCRVAIKEMPKDSKSDVKHVAERIQELTLHDEAVSTESETFMQTPKVTPLKPETPLSMYTLPQSETEDKTELTDTRQLLNNFLKAREVSPIRHQLTTPWDDVSKRTKRRYVHKAKRVVLTALEELAPSGSKALLSAVRASSDEEDYYVDKSLMEALVECYNNAGDWSTRRQILSIMADKLPYLSLKKWIPGLSRYRFSVARHHILLHGRGSVVPTTKSPRMYVSPQKLDHFLTFITSGHVIQDLPFGEKTLKLSSGAEVVVPNVVHVSKSSRVPDHCRQHALSQEGSQEFSSECDHQHDQVCENCELLPLVFSQLDTALSDIPNSDEKKDMEYIINQGKKDIQAWKAHLLRAINQDECRIDILQALDPSSVLIVLDWAMKWIPKKYRESQSDWYGKKGVSWHIAVAITRNENGTLEMLTFVHVFTTCSQDSYAVMAIINDVVGQLKAERPQLSNFSLRQDNAGCYHSAFNLKGLKEVAKLHKINLRVDYSDPQGGKGSCDRKAANIKGHIKAYVNSGKDVENTLQMKKAIESSKGVQGVRVMLCEPPEMPRHDPLKWEGVSVINDITYKENGVEVWREYGIGKGKTIQWSEFTAPKKIPLPTMTISETAVLPKATFEEVSVRKRKASTSTAATSLTEDESSEDEDEQVPKLFPCTNDGCIRSFQRFSSLQRHLDIDKHKYALERETFLDKAMLSYAGKLHKGDDPLKECTSDEEGAVTRTLTYSESLPMGWALKSSTVKRKQFSDGQRNYLIKMFDVGEQTGHKVDPNTVSQSMRKARNADGSSIFDSSEYLTAKQIKSFFSRLAKKRREAIPDDSTDDETEYDIQSRVNEQDLQDLTDSVMNEVRLIHPILFESHNLCDLAKNLKLNTFSIKMLADVCAFFGLDTTSLRKRKKAYIDLLYNEVLHHCNCM</sequence>
<dbReference type="Proteomes" id="UP000887567">
    <property type="component" value="Unplaced"/>
</dbReference>
<dbReference type="InterPro" id="IPR013087">
    <property type="entry name" value="Znf_C2H2_type"/>
</dbReference>
<keyword evidence="1" id="KW-0862">Zinc</keyword>
<reference evidence="4" key="1">
    <citation type="submission" date="2022-11" db="UniProtKB">
        <authorList>
            <consortium name="EnsemblMetazoa"/>
        </authorList>
    </citation>
    <scope>IDENTIFICATION</scope>
</reference>
<dbReference type="GO" id="GO:0008270">
    <property type="term" value="F:zinc ion binding"/>
    <property type="evidence" value="ECO:0007669"/>
    <property type="project" value="UniProtKB-KW"/>
</dbReference>
<protein>
    <recommendedName>
        <fullName evidence="3">C2H2-type domain-containing protein</fullName>
    </recommendedName>
</protein>
<dbReference type="GeneID" id="114575856"/>
<dbReference type="AlphaFoldDB" id="A0A913YQ60"/>
<evidence type="ECO:0000259" key="3">
    <source>
        <dbReference type="PROSITE" id="PS50157"/>
    </source>
</evidence>
<evidence type="ECO:0000256" key="2">
    <source>
        <dbReference type="SAM" id="MobiDB-lite"/>
    </source>
</evidence>
<feature type="compositionally biased region" description="Acidic residues" evidence="2">
    <location>
        <begin position="779"/>
        <end position="789"/>
    </location>
</feature>
<dbReference type="OrthoDB" id="5983920at2759"/>
<dbReference type="RefSeq" id="XP_028517294.1">
    <property type="nucleotide sequence ID" value="XM_028661493.1"/>
</dbReference>
<dbReference type="PANTHER" id="PTHR33845:SF1">
    <property type="entry name" value="C2H2-TYPE DOMAIN-CONTAINING PROTEIN"/>
    <property type="match status" value="1"/>
</dbReference>
<dbReference type="OMA" id="VCENCEL"/>
<dbReference type="PROSITE" id="PS50157">
    <property type="entry name" value="ZINC_FINGER_C2H2_2"/>
    <property type="match status" value="1"/>
</dbReference>
<proteinExistence type="predicted"/>
<evidence type="ECO:0000313" key="4">
    <source>
        <dbReference type="EnsemblMetazoa" id="XP_028517294.1"/>
    </source>
</evidence>
<keyword evidence="1" id="KW-0479">Metal-binding</keyword>
<organism evidence="4 5">
    <name type="scientific">Exaiptasia diaphana</name>
    <name type="common">Tropical sea anemone</name>
    <name type="synonym">Aiptasia pulchella</name>
    <dbReference type="NCBI Taxonomy" id="2652724"/>
    <lineage>
        <taxon>Eukaryota</taxon>
        <taxon>Metazoa</taxon>
        <taxon>Cnidaria</taxon>
        <taxon>Anthozoa</taxon>
        <taxon>Hexacorallia</taxon>
        <taxon>Actiniaria</taxon>
        <taxon>Aiptasiidae</taxon>
        <taxon>Exaiptasia</taxon>
    </lineage>
</organism>
<dbReference type="PROSITE" id="PS00028">
    <property type="entry name" value="ZINC_FINGER_C2H2_1"/>
    <property type="match status" value="1"/>
</dbReference>
<dbReference type="EnsemblMetazoa" id="XM_028661493.1">
    <property type="protein sequence ID" value="XP_028517294.1"/>
    <property type="gene ID" value="LOC114575856"/>
</dbReference>